<evidence type="ECO:0000313" key="4">
    <source>
        <dbReference type="EMBL" id="EGG08084.1"/>
    </source>
</evidence>
<feature type="region of interest" description="Disordered" evidence="1">
    <location>
        <begin position="209"/>
        <end position="235"/>
    </location>
</feature>
<feature type="compositionally biased region" description="Polar residues" evidence="1">
    <location>
        <begin position="220"/>
        <end position="230"/>
    </location>
</feature>
<proteinExistence type="predicted"/>
<dbReference type="Proteomes" id="UP000001072">
    <property type="component" value="Unassembled WGS sequence"/>
</dbReference>
<dbReference type="Pfam" id="PF20231">
    <property type="entry name" value="DUF6589"/>
    <property type="match status" value="1"/>
</dbReference>
<name>F4RHS2_MELLP</name>
<feature type="domain" description="DUF6589" evidence="3">
    <location>
        <begin position="464"/>
        <end position="647"/>
    </location>
</feature>
<evidence type="ECO:0000256" key="1">
    <source>
        <dbReference type="SAM" id="MobiDB-lite"/>
    </source>
</evidence>
<dbReference type="GeneID" id="18922572"/>
<dbReference type="KEGG" id="mlr:MELLADRAFT_105330"/>
<dbReference type="AlphaFoldDB" id="F4RHS2"/>
<protein>
    <recommendedName>
        <fullName evidence="3">DUF6589 domain-containing protein</fullName>
    </recommendedName>
</protein>
<dbReference type="EMBL" id="GL883102">
    <property type="protein sequence ID" value="EGG08084.1"/>
    <property type="molecule type" value="Genomic_DNA"/>
</dbReference>
<evidence type="ECO:0000313" key="5">
    <source>
        <dbReference type="Proteomes" id="UP000001072"/>
    </source>
</evidence>
<evidence type="ECO:0000259" key="3">
    <source>
        <dbReference type="Pfam" id="PF20231"/>
    </source>
</evidence>
<evidence type="ECO:0000256" key="2">
    <source>
        <dbReference type="SAM" id="SignalP"/>
    </source>
</evidence>
<feature type="signal peptide" evidence="2">
    <location>
        <begin position="1"/>
        <end position="19"/>
    </location>
</feature>
<organism evidence="5">
    <name type="scientific">Melampsora larici-populina (strain 98AG31 / pathotype 3-4-7)</name>
    <name type="common">Poplar leaf rust fungus</name>
    <dbReference type="NCBI Taxonomy" id="747676"/>
    <lineage>
        <taxon>Eukaryota</taxon>
        <taxon>Fungi</taxon>
        <taxon>Dikarya</taxon>
        <taxon>Basidiomycota</taxon>
        <taxon>Pucciniomycotina</taxon>
        <taxon>Pucciniomycetes</taxon>
        <taxon>Pucciniales</taxon>
        <taxon>Melampsoraceae</taxon>
        <taxon>Melampsora</taxon>
    </lineage>
</organism>
<keyword evidence="2" id="KW-0732">Signal</keyword>
<dbReference type="RefSeq" id="XP_007408849.1">
    <property type="nucleotide sequence ID" value="XM_007408787.1"/>
</dbReference>
<dbReference type="HOGENOM" id="CLU_009176_3_1_1"/>
<sequence length="662" mass="73275">MKLKSGLVGLASAWTLTCAKICSRSCCTRIPLSNAKTARKLLQSAAPSTTMTSSQPEGTTVPLPKTVMTTLKICEFMTSLGFSPKEFMMTFFSSTNKDIDYCRRLMRAGLGTKGTRSIVKNFGKLTSSCAAGQEEWEAIILEQASAIVIKQELQRGYFPAGSYTSSNRITPDYFSESAETHRADQVRKGMKFLYSLIHCKLAHALKNKSYDPEDDHEEPSNQPTMTTPATHQDGLSAESSIEDLPDEATVLSLENLVFVKTTPESLAAHKLDMVPTMLCSMLAVACNRRNNAVPLANGLMTLAAGVSCRVNEWLHTLGLTTSRTSILQAMEHLCVLQEQRMMELFKVNHKIMPHLFSPVPRDVGILQRNTINPSSEMFRRGREHCEVPGIHVDSQSPTSRYGVVCTYTTGHGALVISHQDPARKSSQRICESHTGRSKTTTTKHLTTSYRSNRNAQTKHTFPPVLDAVMAQIGVDKEKYAEKLLVAGGDVGSNQLVESLRVKRYPPIKALEGIDWVLSIFGGAHTTWNFAKSIWAHHWGHSDKGEDSGVWRSAFALGLEYKKPVPSQDFNSIMRSLQIVHKSNLVFVIKKALESMNDIDLSTETGVQKVFDTVWNQYFDAKALAAASKAGSRNGHRKAHTSILKQHSFGRSLEDHCIARADH</sequence>
<reference evidence="5" key="1">
    <citation type="journal article" date="2011" name="Proc. Natl. Acad. Sci. U.S.A.">
        <title>Obligate biotrophy features unraveled by the genomic analysis of rust fungi.</title>
        <authorList>
            <person name="Duplessis S."/>
            <person name="Cuomo C.A."/>
            <person name="Lin Y.-C."/>
            <person name="Aerts A."/>
            <person name="Tisserant E."/>
            <person name="Veneault-Fourrey C."/>
            <person name="Joly D.L."/>
            <person name="Hacquard S."/>
            <person name="Amselem J."/>
            <person name="Cantarel B.L."/>
            <person name="Chiu R."/>
            <person name="Coutinho P.M."/>
            <person name="Feau N."/>
            <person name="Field M."/>
            <person name="Frey P."/>
            <person name="Gelhaye E."/>
            <person name="Goldberg J."/>
            <person name="Grabherr M.G."/>
            <person name="Kodira C.D."/>
            <person name="Kohler A."/>
            <person name="Kuees U."/>
            <person name="Lindquist E.A."/>
            <person name="Lucas S.M."/>
            <person name="Mago R."/>
            <person name="Mauceli E."/>
            <person name="Morin E."/>
            <person name="Murat C."/>
            <person name="Pangilinan J.L."/>
            <person name="Park R."/>
            <person name="Pearson M."/>
            <person name="Quesneville H."/>
            <person name="Rouhier N."/>
            <person name="Sakthikumar S."/>
            <person name="Salamov A.A."/>
            <person name="Schmutz J."/>
            <person name="Selles B."/>
            <person name="Shapiro H."/>
            <person name="Tanguay P."/>
            <person name="Tuskan G.A."/>
            <person name="Henrissat B."/>
            <person name="Van de Peer Y."/>
            <person name="Rouze P."/>
            <person name="Ellis J.G."/>
            <person name="Dodds P.N."/>
            <person name="Schein J.E."/>
            <person name="Zhong S."/>
            <person name="Hamelin R.C."/>
            <person name="Grigoriev I.V."/>
            <person name="Szabo L.J."/>
            <person name="Martin F."/>
        </authorList>
    </citation>
    <scope>NUCLEOTIDE SEQUENCE [LARGE SCALE GENOMIC DNA]</scope>
    <source>
        <strain evidence="5">98AG31 / pathotype 3-4-7</strain>
    </source>
</reference>
<dbReference type="InParanoid" id="F4RHS2"/>
<accession>F4RHS2</accession>
<dbReference type="InterPro" id="IPR046496">
    <property type="entry name" value="DUF6589"/>
</dbReference>
<dbReference type="VEuPathDB" id="FungiDB:MELLADRAFT_105330"/>
<gene>
    <name evidence="4" type="ORF">MELLADRAFT_105330</name>
</gene>
<keyword evidence="5" id="KW-1185">Reference proteome</keyword>
<feature type="chain" id="PRO_5003321607" description="DUF6589 domain-containing protein" evidence="2">
    <location>
        <begin position="20"/>
        <end position="662"/>
    </location>
</feature>
<feature type="region of interest" description="Disordered" evidence="1">
    <location>
        <begin position="424"/>
        <end position="444"/>
    </location>
</feature>